<keyword evidence="1" id="KW-0472">Membrane</keyword>
<accession>A0A0R0M5W4</accession>
<feature type="transmembrane region" description="Helical" evidence="1">
    <location>
        <begin position="20"/>
        <end position="43"/>
    </location>
</feature>
<evidence type="ECO:0000313" key="3">
    <source>
        <dbReference type="Proteomes" id="UP000051530"/>
    </source>
</evidence>
<reference evidence="2 3" key="1">
    <citation type="submission" date="2015-07" db="EMBL/GenBank/DDBJ databases">
        <title>The genome of Pseudoloma neurophilia, a relevant intracellular parasite of the zebrafish.</title>
        <authorList>
            <person name="Ndikumana S."/>
            <person name="Pelin A."/>
            <person name="Sanders J."/>
            <person name="Corradi N."/>
        </authorList>
    </citation>
    <scope>NUCLEOTIDE SEQUENCE [LARGE SCALE GENOMIC DNA]</scope>
    <source>
        <strain evidence="2 3">MK1</strain>
    </source>
</reference>
<dbReference type="AlphaFoldDB" id="A0A0R0M5W4"/>
<keyword evidence="1" id="KW-0812">Transmembrane</keyword>
<sequence length="108" mass="13218">MQNEKNDETNDKFLLPLLPFFLFLIYHWTTLIIHYILVLKLNIKFTYKMLIKKFMESYSILDRLFIEQNIENHLKDKEVCMNEKNTTHKQEFTLQENLLSDLQTLEYI</sequence>
<proteinExistence type="predicted"/>
<gene>
    <name evidence="2" type="ORF">M153_1410006672</name>
</gene>
<evidence type="ECO:0000313" key="2">
    <source>
        <dbReference type="EMBL" id="KRH94799.1"/>
    </source>
</evidence>
<dbReference type="EMBL" id="LGUB01000030">
    <property type="protein sequence ID" value="KRH94799.1"/>
    <property type="molecule type" value="Genomic_DNA"/>
</dbReference>
<name>A0A0R0M5W4_9MICR</name>
<comment type="caution">
    <text evidence="2">The sequence shown here is derived from an EMBL/GenBank/DDBJ whole genome shotgun (WGS) entry which is preliminary data.</text>
</comment>
<protein>
    <submittedName>
        <fullName evidence="2">Uncharacterized protein</fullName>
    </submittedName>
</protein>
<keyword evidence="1" id="KW-1133">Transmembrane helix</keyword>
<dbReference type="Proteomes" id="UP000051530">
    <property type="component" value="Unassembled WGS sequence"/>
</dbReference>
<keyword evidence="3" id="KW-1185">Reference proteome</keyword>
<dbReference type="VEuPathDB" id="MicrosporidiaDB:M153_1410006672"/>
<organism evidence="2 3">
    <name type="scientific">Pseudoloma neurophilia</name>
    <dbReference type="NCBI Taxonomy" id="146866"/>
    <lineage>
        <taxon>Eukaryota</taxon>
        <taxon>Fungi</taxon>
        <taxon>Fungi incertae sedis</taxon>
        <taxon>Microsporidia</taxon>
        <taxon>Pseudoloma</taxon>
    </lineage>
</organism>
<evidence type="ECO:0000256" key="1">
    <source>
        <dbReference type="SAM" id="Phobius"/>
    </source>
</evidence>